<keyword evidence="1" id="KW-0472">Membrane</keyword>
<keyword evidence="1" id="KW-1133">Transmembrane helix</keyword>
<dbReference type="EMBL" id="DRYQ01000053">
    <property type="protein sequence ID" value="HHQ50465.1"/>
    <property type="molecule type" value="Genomic_DNA"/>
</dbReference>
<feature type="transmembrane region" description="Helical" evidence="1">
    <location>
        <begin position="254"/>
        <end position="272"/>
    </location>
</feature>
<protein>
    <submittedName>
        <fullName evidence="2">Uncharacterized protein</fullName>
    </submittedName>
</protein>
<gene>
    <name evidence="2" type="ORF">ENM66_03840</name>
</gene>
<feature type="transmembrane region" description="Helical" evidence="1">
    <location>
        <begin position="215"/>
        <end position="234"/>
    </location>
</feature>
<feature type="transmembrane region" description="Helical" evidence="1">
    <location>
        <begin position="152"/>
        <end position="173"/>
    </location>
</feature>
<keyword evidence="1" id="KW-0812">Transmembrane</keyword>
<reference evidence="2" key="1">
    <citation type="journal article" date="2020" name="mSystems">
        <title>Genome- and Community-Level Interaction Insights into Carbon Utilization and Element Cycling Functions of Hydrothermarchaeota in Hydrothermal Sediment.</title>
        <authorList>
            <person name="Zhou Z."/>
            <person name="Liu Y."/>
            <person name="Xu W."/>
            <person name="Pan J."/>
            <person name="Luo Z.H."/>
            <person name="Li M."/>
        </authorList>
    </citation>
    <scope>NUCLEOTIDE SEQUENCE [LARGE SCALE GENOMIC DNA]</scope>
    <source>
        <strain evidence="2">SpSt-1105</strain>
    </source>
</reference>
<proteinExistence type="predicted"/>
<evidence type="ECO:0000256" key="1">
    <source>
        <dbReference type="SAM" id="Phobius"/>
    </source>
</evidence>
<feature type="transmembrane region" description="Helical" evidence="1">
    <location>
        <begin position="111"/>
        <end position="131"/>
    </location>
</feature>
<name>A0A7J3Z798_9CREN</name>
<feature type="transmembrane region" description="Helical" evidence="1">
    <location>
        <begin position="12"/>
        <end position="33"/>
    </location>
</feature>
<evidence type="ECO:0000313" key="2">
    <source>
        <dbReference type="EMBL" id="HHQ50465.1"/>
    </source>
</evidence>
<comment type="caution">
    <text evidence="2">The sequence shown here is derived from an EMBL/GenBank/DDBJ whole genome shotgun (WGS) entry which is preliminary data.</text>
</comment>
<feature type="transmembrane region" description="Helical" evidence="1">
    <location>
        <begin position="53"/>
        <end position="73"/>
    </location>
</feature>
<dbReference type="AlphaFoldDB" id="A0A7J3Z798"/>
<feature type="transmembrane region" description="Helical" evidence="1">
    <location>
        <begin position="85"/>
        <end position="105"/>
    </location>
</feature>
<sequence length="278" mass="31042">MLQVITRSRLLLVFFMITLSGVAASALAPLAGLSEKYFMVDYRMLYTYEYYDVIRAVSGALRTIFPVVVGLTSDADFNGILSTAVSNYSVLNNVYFYIVILGGWAPSFYQLTIPITMLLASMFFAGALEVANIERNLQIVVLIGHRGYYKAIITMAVLVSTVYSVIISTPLLVYGCAWCPRKWHVLGALSILLLFMTLHLVEALAYVVTRWRSMASLMSGMIFSLTFLFYPSLLVDFTDAIKGLFGVEVSPTSLLWQLVIVLLLSVTLYSAMTRIEKY</sequence>
<feature type="transmembrane region" description="Helical" evidence="1">
    <location>
        <begin position="185"/>
        <end position="208"/>
    </location>
</feature>
<organism evidence="2">
    <name type="scientific">Ignisphaera aggregans</name>
    <dbReference type="NCBI Taxonomy" id="334771"/>
    <lineage>
        <taxon>Archaea</taxon>
        <taxon>Thermoproteota</taxon>
        <taxon>Thermoprotei</taxon>
        <taxon>Desulfurococcales</taxon>
        <taxon>Desulfurococcaceae</taxon>
        <taxon>Ignisphaera</taxon>
    </lineage>
</organism>
<accession>A0A7J3Z798</accession>